<reference evidence="1" key="2">
    <citation type="journal article" date="2022" name="New Phytol.">
        <title>Evolutionary transition to the ectomycorrhizal habit in the genomes of a hyperdiverse lineage of mushroom-forming fungi.</title>
        <authorList>
            <person name="Looney B."/>
            <person name="Miyauchi S."/>
            <person name="Morin E."/>
            <person name="Drula E."/>
            <person name="Courty P.E."/>
            <person name="Kohler A."/>
            <person name="Kuo A."/>
            <person name="LaButti K."/>
            <person name="Pangilinan J."/>
            <person name="Lipzen A."/>
            <person name="Riley R."/>
            <person name="Andreopoulos W."/>
            <person name="He G."/>
            <person name="Johnson J."/>
            <person name="Nolan M."/>
            <person name="Tritt A."/>
            <person name="Barry K.W."/>
            <person name="Grigoriev I.V."/>
            <person name="Nagy L.G."/>
            <person name="Hibbett D."/>
            <person name="Henrissat B."/>
            <person name="Matheny P.B."/>
            <person name="Labbe J."/>
            <person name="Martin F.M."/>
        </authorList>
    </citation>
    <scope>NUCLEOTIDE SEQUENCE</scope>
    <source>
        <strain evidence="1">HHB10654</strain>
    </source>
</reference>
<evidence type="ECO:0000313" key="1">
    <source>
        <dbReference type="EMBL" id="KAI0068958.1"/>
    </source>
</evidence>
<keyword evidence="2" id="KW-1185">Reference proteome</keyword>
<organism evidence="1 2">
    <name type="scientific">Artomyces pyxidatus</name>
    <dbReference type="NCBI Taxonomy" id="48021"/>
    <lineage>
        <taxon>Eukaryota</taxon>
        <taxon>Fungi</taxon>
        <taxon>Dikarya</taxon>
        <taxon>Basidiomycota</taxon>
        <taxon>Agaricomycotina</taxon>
        <taxon>Agaricomycetes</taxon>
        <taxon>Russulales</taxon>
        <taxon>Auriscalpiaceae</taxon>
        <taxon>Artomyces</taxon>
    </lineage>
</organism>
<dbReference type="EMBL" id="MU277187">
    <property type="protein sequence ID" value="KAI0068958.1"/>
    <property type="molecule type" value="Genomic_DNA"/>
</dbReference>
<comment type="caution">
    <text evidence="1">The sequence shown here is derived from an EMBL/GenBank/DDBJ whole genome shotgun (WGS) entry which is preliminary data.</text>
</comment>
<gene>
    <name evidence="1" type="ORF">BV25DRAFT_68435</name>
</gene>
<dbReference type="Proteomes" id="UP000814140">
    <property type="component" value="Unassembled WGS sequence"/>
</dbReference>
<evidence type="ECO:0000313" key="2">
    <source>
        <dbReference type="Proteomes" id="UP000814140"/>
    </source>
</evidence>
<proteinExistence type="predicted"/>
<protein>
    <submittedName>
        <fullName evidence="1">Zincin</fullName>
    </submittedName>
</protein>
<sequence length="290" mass="30336">MFIQAAIAFLLGSSAALAGPLLHANSSIIPRKCGTSISDERLVAAEEHFAIHKVASLSSKQAQTATVNVYFHVVSKDSTLAGGNLSDNLIAGQISALNDGYSGSGLSFTLAGTTRTVNSDWFNNAGPDSSQQTAMKKSLRKGGAADLNLYSVGFTSGSGQGLLGYSTFPSDYASNNKDDGVVFLFSSVPNGGTANYEQGKTVTHEVGHWVGLYHTFQGGCSGSGDQVSDTPAEASSATGCPTGRDTCSSAGVDPIHNYMDYSYDSCMNSFTPGQITRFKSQIRTYRGISI</sequence>
<accession>A0ACB8TKG9</accession>
<reference evidence="1" key="1">
    <citation type="submission" date="2021-03" db="EMBL/GenBank/DDBJ databases">
        <authorList>
            <consortium name="DOE Joint Genome Institute"/>
            <person name="Ahrendt S."/>
            <person name="Looney B.P."/>
            <person name="Miyauchi S."/>
            <person name="Morin E."/>
            <person name="Drula E."/>
            <person name="Courty P.E."/>
            <person name="Chicoki N."/>
            <person name="Fauchery L."/>
            <person name="Kohler A."/>
            <person name="Kuo A."/>
            <person name="Labutti K."/>
            <person name="Pangilinan J."/>
            <person name="Lipzen A."/>
            <person name="Riley R."/>
            <person name="Andreopoulos W."/>
            <person name="He G."/>
            <person name="Johnson J."/>
            <person name="Barry K.W."/>
            <person name="Grigoriev I.V."/>
            <person name="Nagy L."/>
            <person name="Hibbett D."/>
            <person name="Henrissat B."/>
            <person name="Matheny P.B."/>
            <person name="Labbe J."/>
            <person name="Martin F."/>
        </authorList>
    </citation>
    <scope>NUCLEOTIDE SEQUENCE</scope>
    <source>
        <strain evidence="1">HHB10654</strain>
    </source>
</reference>
<name>A0ACB8TKG9_9AGAM</name>